<dbReference type="EMBL" id="AYKW01000001">
    <property type="protein sequence ID" value="PIL36751.1"/>
    <property type="molecule type" value="Genomic_DNA"/>
</dbReference>
<dbReference type="Proteomes" id="UP000230002">
    <property type="component" value="Unassembled WGS sequence"/>
</dbReference>
<dbReference type="OrthoDB" id="2755889at2759"/>
<comment type="caution">
    <text evidence="2">The sequence shown here is derived from an EMBL/GenBank/DDBJ whole genome shotgun (WGS) entry which is preliminary data.</text>
</comment>
<organism evidence="2 3">
    <name type="scientific">Ganoderma sinense ZZ0214-1</name>
    <dbReference type="NCBI Taxonomy" id="1077348"/>
    <lineage>
        <taxon>Eukaryota</taxon>
        <taxon>Fungi</taxon>
        <taxon>Dikarya</taxon>
        <taxon>Basidiomycota</taxon>
        <taxon>Agaricomycotina</taxon>
        <taxon>Agaricomycetes</taxon>
        <taxon>Polyporales</taxon>
        <taxon>Polyporaceae</taxon>
        <taxon>Ganoderma</taxon>
    </lineage>
</organism>
<protein>
    <submittedName>
        <fullName evidence="2">Uncharacterized protein</fullName>
    </submittedName>
</protein>
<accession>A0A2G8SSJ4</accession>
<feature type="region of interest" description="Disordered" evidence="1">
    <location>
        <begin position="618"/>
        <end position="827"/>
    </location>
</feature>
<feature type="compositionally biased region" description="Low complexity" evidence="1">
    <location>
        <begin position="789"/>
        <end position="809"/>
    </location>
</feature>
<name>A0A2G8SSJ4_9APHY</name>
<gene>
    <name evidence="2" type="ORF">GSI_00440</name>
</gene>
<reference evidence="2 3" key="1">
    <citation type="journal article" date="2015" name="Sci. Rep.">
        <title>Chromosome-level genome map provides insights into diverse defense mechanisms in the medicinal fungus Ganoderma sinense.</title>
        <authorList>
            <person name="Zhu Y."/>
            <person name="Xu J."/>
            <person name="Sun C."/>
            <person name="Zhou S."/>
            <person name="Xu H."/>
            <person name="Nelson D.R."/>
            <person name="Qian J."/>
            <person name="Song J."/>
            <person name="Luo H."/>
            <person name="Xiang L."/>
            <person name="Li Y."/>
            <person name="Xu Z."/>
            <person name="Ji A."/>
            <person name="Wang L."/>
            <person name="Lu S."/>
            <person name="Hayward A."/>
            <person name="Sun W."/>
            <person name="Li X."/>
            <person name="Schwartz D.C."/>
            <person name="Wang Y."/>
            <person name="Chen S."/>
        </authorList>
    </citation>
    <scope>NUCLEOTIDE SEQUENCE [LARGE SCALE GENOMIC DNA]</scope>
    <source>
        <strain evidence="2 3">ZZ0214-1</strain>
    </source>
</reference>
<evidence type="ECO:0000256" key="1">
    <source>
        <dbReference type="SAM" id="MobiDB-lite"/>
    </source>
</evidence>
<evidence type="ECO:0000313" key="3">
    <source>
        <dbReference type="Proteomes" id="UP000230002"/>
    </source>
</evidence>
<sequence length="827" mass="91100">MFSPFEDRVVRDQCKVVFDAKERGKFVSSWDKTIEQRAGNWQIKREKERQSTYRPQLDFVAATCQYTVFLWDQIQNTKGEKGARQKLDPRIPYFDGKFYPPTYTSQKIRNVSRDVAPNIACLKPVTVLHPAYIEELNFCPRCNATGDDLKWKGWTTSGPRDVHGVSSEEQVIGVQMRCKRCKAERGKADTPDDEEDDAYCWGTASSQFWERKEHWEIPLGVPHMKWRSAVTSELYDLIVEFRPDTTSAGLAEHIKRVALSIDATFRTASKATVVDRGKTHTRVYKGGITSVVNEQSIILAWRFCFTQGNWELVELLKGVKRRLELLGVSEPEMVISDCCCHVAKAIHDVFPDAVVCLDVWHFLMRYLVCLVGGSKCPVRQAVAIDIVDAILKSRALPNSPAIYWSKEEQVARLEAAFEKWEAKGVWTAAAAKTHEEQLTHVRKGCLARPRDDVRADGSRIEGTHKGWNSLQRSFSSGLEMMAALGHDHVLRHNTRVESALKEPPKFIRSTFGSHHVHLVNDCARRWNKQLARKSRIDSDMEPLPVLEAPSSGETFGMIKMSSETAAHQSLTSIKKESVDDEELLDLSSQDLLDANYILSGVGVDPSLLYQLPPKPSGPIASVSTPTPHPCPLPHGAAGGDASLMSPPSPPPPPPLSQSAVHGAFAPGPAASSFQEPLAPQSSSAGPMDLDTDPLYDPESREQKAGIIEAASKTSDDGESVSSTQKRGDRKGKAVDRSACQSTSNRKRHAETSANTADDVIEISDDEGTQSQSKPPPRKKLRLYVPGMPAAAKANSAAATSSTSSAGTPSINPSSVRACCSPFAPTLH</sequence>
<proteinExistence type="predicted"/>
<evidence type="ECO:0000313" key="2">
    <source>
        <dbReference type="EMBL" id="PIL36751.1"/>
    </source>
</evidence>
<keyword evidence="3" id="KW-1185">Reference proteome</keyword>
<dbReference type="AlphaFoldDB" id="A0A2G8SSJ4"/>
<dbReference type="STRING" id="1077348.A0A2G8SSJ4"/>
<feature type="compositionally biased region" description="Acidic residues" evidence="1">
    <location>
        <begin position="758"/>
        <end position="767"/>
    </location>
</feature>
<feature type="compositionally biased region" description="Pro residues" evidence="1">
    <location>
        <begin position="646"/>
        <end position="655"/>
    </location>
</feature>
<feature type="compositionally biased region" description="Polar residues" evidence="1">
    <location>
        <begin position="671"/>
        <end position="684"/>
    </location>
</feature>